<gene>
    <name evidence="3" type="ORF">BRSU_2720</name>
</gene>
<feature type="transmembrane region" description="Helical" evidence="1">
    <location>
        <begin position="36"/>
        <end position="54"/>
    </location>
</feature>
<dbReference type="EMBL" id="CVLB01000003">
    <property type="protein sequence ID" value="CRF35535.1"/>
    <property type="molecule type" value="Genomic_DNA"/>
</dbReference>
<accession>A0A0G4KAQ0</accession>
<evidence type="ECO:0000259" key="2">
    <source>
        <dbReference type="Pfam" id="PF14317"/>
    </source>
</evidence>
<keyword evidence="4" id="KW-1185">Reference proteome</keyword>
<keyword evidence="1" id="KW-1133">Transmembrane helix</keyword>
<evidence type="ECO:0000313" key="4">
    <source>
        <dbReference type="Proteomes" id="UP000043763"/>
    </source>
</evidence>
<dbReference type="InterPro" id="IPR025588">
    <property type="entry name" value="YcxB-like_C"/>
</dbReference>
<feature type="transmembrane region" description="Helical" evidence="1">
    <location>
        <begin position="60"/>
        <end position="79"/>
    </location>
</feature>
<keyword evidence="1" id="KW-0472">Membrane</keyword>
<evidence type="ECO:0000256" key="1">
    <source>
        <dbReference type="SAM" id="Phobius"/>
    </source>
</evidence>
<keyword evidence="1" id="KW-0812">Transmembrane</keyword>
<protein>
    <recommendedName>
        <fullName evidence="2">YcxB-like C-terminal domain-containing protein</fullName>
    </recommendedName>
</protein>
<dbReference type="RefSeq" id="WP_048596083.1">
    <property type="nucleotide sequence ID" value="NZ_CVLB01000003.1"/>
</dbReference>
<proteinExistence type="predicted"/>
<dbReference type="Pfam" id="PF14317">
    <property type="entry name" value="YcxB"/>
    <property type="match status" value="1"/>
</dbReference>
<sequence>MKKEYKYRLTEDDFIDFQLHYLKSNSNMNSSVKKTIIILVVLYIVVFASMAIYFRDNAFLIVVIALLVSAFSILQIFTYKKRLEKKIVKKVKEYVRSGKLDKVFGDKELTIYDNKVVFKEERGTSSFNKDEIKKIDSTNKCVFFYIDEMSAIIIPKQILSSEDIDFLLSYKK</sequence>
<name>A0A0G4KAQ0_9SPIR</name>
<dbReference type="AlphaFoldDB" id="A0A0G4KAQ0"/>
<feature type="domain" description="YcxB-like C-terminal" evidence="2">
    <location>
        <begin position="111"/>
        <end position="168"/>
    </location>
</feature>
<dbReference type="OrthoDB" id="307571at2"/>
<reference evidence="4" key="1">
    <citation type="submission" date="2015-04" db="EMBL/GenBank/DDBJ databases">
        <authorList>
            <person name="Mushtaq Mamoona"/>
        </authorList>
    </citation>
    <scope>NUCLEOTIDE SEQUENCE [LARGE SCALE GENOMIC DNA]</scope>
    <source>
        <strain evidence="4">AN4859/03</strain>
    </source>
</reference>
<dbReference type="Proteomes" id="UP000043763">
    <property type="component" value="Unassembled WGS sequence"/>
</dbReference>
<organism evidence="3 4">
    <name type="scientific">Brachyspira suanatina</name>
    <dbReference type="NCBI Taxonomy" id="381802"/>
    <lineage>
        <taxon>Bacteria</taxon>
        <taxon>Pseudomonadati</taxon>
        <taxon>Spirochaetota</taxon>
        <taxon>Spirochaetia</taxon>
        <taxon>Brachyspirales</taxon>
        <taxon>Brachyspiraceae</taxon>
        <taxon>Brachyspira</taxon>
    </lineage>
</organism>
<evidence type="ECO:0000313" key="3">
    <source>
        <dbReference type="EMBL" id="CRF35535.1"/>
    </source>
</evidence>